<protein>
    <submittedName>
        <fullName evidence="2">Flavoprotein</fullName>
    </submittedName>
</protein>
<proteinExistence type="predicted"/>
<organism evidence="2">
    <name type="scientific">Streptomyces sp. SID12501</name>
    <dbReference type="NCBI Taxonomy" id="2706042"/>
    <lineage>
        <taxon>Bacteria</taxon>
        <taxon>Bacillati</taxon>
        <taxon>Actinomycetota</taxon>
        <taxon>Actinomycetes</taxon>
        <taxon>Kitasatosporales</taxon>
        <taxon>Streptomycetaceae</taxon>
        <taxon>Streptomyces</taxon>
    </lineage>
</organism>
<dbReference type="EMBL" id="JAAGLU010000002">
    <property type="protein sequence ID" value="NEC84713.1"/>
    <property type="molecule type" value="Genomic_DNA"/>
</dbReference>
<dbReference type="InterPro" id="IPR036551">
    <property type="entry name" value="Flavin_trans-like"/>
</dbReference>
<dbReference type="Pfam" id="PF02441">
    <property type="entry name" value="Flavoprotein"/>
    <property type="match status" value="1"/>
</dbReference>
<dbReference type="SUPFAM" id="SSF52507">
    <property type="entry name" value="Homo-oligomeric flavin-containing Cys decarboxylases, HFCD"/>
    <property type="match status" value="1"/>
</dbReference>
<evidence type="ECO:0000259" key="1">
    <source>
        <dbReference type="Pfam" id="PF02441"/>
    </source>
</evidence>
<dbReference type="GO" id="GO:0015937">
    <property type="term" value="P:coenzyme A biosynthetic process"/>
    <property type="evidence" value="ECO:0007669"/>
    <property type="project" value="TreeGrafter"/>
</dbReference>
<gene>
    <name evidence="2" type="ORF">G3I71_02265</name>
</gene>
<dbReference type="GO" id="GO:0004633">
    <property type="term" value="F:phosphopantothenoylcysteine decarboxylase activity"/>
    <property type="evidence" value="ECO:0007669"/>
    <property type="project" value="TreeGrafter"/>
</dbReference>
<reference evidence="2" key="1">
    <citation type="submission" date="2020-01" db="EMBL/GenBank/DDBJ databases">
        <title>Insect and environment-associated Actinomycetes.</title>
        <authorList>
            <person name="Currrie C."/>
            <person name="Chevrette M."/>
            <person name="Carlson C."/>
            <person name="Stubbendieck R."/>
            <person name="Wendt-Pienkowski E."/>
        </authorList>
    </citation>
    <scope>NUCLEOTIDE SEQUENCE</scope>
    <source>
        <strain evidence="2">SID12501</strain>
    </source>
</reference>
<dbReference type="PANTHER" id="PTHR14359">
    <property type="entry name" value="HOMO-OLIGOMERIC FLAVIN CONTAINING CYS DECARBOXYLASE FAMILY"/>
    <property type="match status" value="1"/>
</dbReference>
<dbReference type="InterPro" id="IPR003382">
    <property type="entry name" value="Flavoprotein"/>
</dbReference>
<accession>A0A6B3BNE2</accession>
<dbReference type="PANTHER" id="PTHR14359:SF6">
    <property type="entry name" value="PHOSPHOPANTOTHENOYLCYSTEINE DECARBOXYLASE"/>
    <property type="match status" value="1"/>
</dbReference>
<dbReference type="GO" id="GO:0010181">
    <property type="term" value="F:FMN binding"/>
    <property type="evidence" value="ECO:0007669"/>
    <property type="project" value="TreeGrafter"/>
</dbReference>
<dbReference type="AlphaFoldDB" id="A0A6B3BNE2"/>
<sequence>MTFTPQPFVPATPPPLNAERLLYVATGGVQTMFVPMWLRWLHNSYPHMDIRCVMTRSARRFAGVTAVAAANNGRPPMIDTWPDEPHTALHVELAAWPDAILVHPATLHFTARLSLGLADTPTLLALQCTQAPIVVCPALPPGGHLNPVYQQHVKALAQRDNVSVMPPISGISMSTGEEGLGTAALLPHAVAALEDLRSWQQEAAV</sequence>
<feature type="domain" description="Flavoprotein" evidence="1">
    <location>
        <begin position="20"/>
        <end position="158"/>
    </location>
</feature>
<comment type="caution">
    <text evidence="2">The sequence shown here is derived from an EMBL/GenBank/DDBJ whole genome shotgun (WGS) entry which is preliminary data.</text>
</comment>
<evidence type="ECO:0000313" key="2">
    <source>
        <dbReference type="EMBL" id="NEC84713.1"/>
    </source>
</evidence>
<name>A0A6B3BNE2_9ACTN</name>
<dbReference type="RefSeq" id="WP_164312170.1">
    <property type="nucleotide sequence ID" value="NZ_JAAGLU010000002.1"/>
</dbReference>
<dbReference type="GO" id="GO:0071513">
    <property type="term" value="C:phosphopantothenoylcysteine decarboxylase complex"/>
    <property type="evidence" value="ECO:0007669"/>
    <property type="project" value="TreeGrafter"/>
</dbReference>
<dbReference type="Gene3D" id="3.40.50.1950">
    <property type="entry name" value="Flavin prenyltransferase-like"/>
    <property type="match status" value="1"/>
</dbReference>